<dbReference type="Proteomes" id="UP000654075">
    <property type="component" value="Unassembled WGS sequence"/>
</dbReference>
<dbReference type="InterPro" id="IPR018247">
    <property type="entry name" value="EF_Hand_1_Ca_BS"/>
</dbReference>
<dbReference type="SUPFAM" id="SSF47473">
    <property type="entry name" value="EF-hand"/>
    <property type="match status" value="1"/>
</dbReference>
<dbReference type="AlphaFoldDB" id="A0A813GPA1"/>
<evidence type="ECO:0000313" key="3">
    <source>
        <dbReference type="EMBL" id="CAE8626817.1"/>
    </source>
</evidence>
<sequence length="81" mass="8574">MGPLMMKAVSDGSTVTTVRSGYGSGSLKVVDELDDEMRDICTRIDTDGNGFISKLELVAALQRDPVVAALVLPGKDSSQLM</sequence>
<comment type="caution">
    <text evidence="3">The sequence shown here is derived from an EMBL/GenBank/DDBJ whole genome shotgun (WGS) entry which is preliminary data.</text>
</comment>
<dbReference type="EMBL" id="CAJNNV010029043">
    <property type="protein sequence ID" value="CAE8626817.1"/>
    <property type="molecule type" value="Genomic_DNA"/>
</dbReference>
<dbReference type="OrthoDB" id="427109at2759"/>
<feature type="non-terminal residue" evidence="3">
    <location>
        <position position="81"/>
    </location>
</feature>
<gene>
    <name evidence="3" type="ORF">PGLA1383_LOCUS43708</name>
</gene>
<dbReference type="Gene3D" id="1.10.238.10">
    <property type="entry name" value="EF-hand"/>
    <property type="match status" value="1"/>
</dbReference>
<organism evidence="3 4">
    <name type="scientific">Polarella glacialis</name>
    <name type="common">Dinoflagellate</name>
    <dbReference type="NCBI Taxonomy" id="89957"/>
    <lineage>
        <taxon>Eukaryota</taxon>
        <taxon>Sar</taxon>
        <taxon>Alveolata</taxon>
        <taxon>Dinophyceae</taxon>
        <taxon>Suessiales</taxon>
        <taxon>Suessiaceae</taxon>
        <taxon>Polarella</taxon>
    </lineage>
</organism>
<evidence type="ECO:0000259" key="2">
    <source>
        <dbReference type="PROSITE" id="PS50222"/>
    </source>
</evidence>
<keyword evidence="1" id="KW-0106">Calcium</keyword>
<name>A0A813GPA1_POLGL</name>
<dbReference type="SMART" id="SM00054">
    <property type="entry name" value="EFh"/>
    <property type="match status" value="1"/>
</dbReference>
<accession>A0A813GPA1</accession>
<dbReference type="Pfam" id="PF13405">
    <property type="entry name" value="EF-hand_6"/>
    <property type="match status" value="1"/>
</dbReference>
<feature type="domain" description="EF-hand" evidence="2">
    <location>
        <begin position="32"/>
        <end position="67"/>
    </location>
</feature>
<dbReference type="InterPro" id="IPR011992">
    <property type="entry name" value="EF-hand-dom_pair"/>
</dbReference>
<dbReference type="PROSITE" id="PS00018">
    <property type="entry name" value="EF_HAND_1"/>
    <property type="match status" value="1"/>
</dbReference>
<proteinExistence type="predicted"/>
<keyword evidence="4" id="KW-1185">Reference proteome</keyword>
<protein>
    <recommendedName>
        <fullName evidence="2">EF-hand domain-containing protein</fullName>
    </recommendedName>
</protein>
<dbReference type="InterPro" id="IPR002048">
    <property type="entry name" value="EF_hand_dom"/>
</dbReference>
<dbReference type="PROSITE" id="PS50222">
    <property type="entry name" value="EF_HAND_2"/>
    <property type="match status" value="1"/>
</dbReference>
<reference evidence="3" key="1">
    <citation type="submission" date="2021-02" db="EMBL/GenBank/DDBJ databases">
        <authorList>
            <person name="Dougan E. K."/>
            <person name="Rhodes N."/>
            <person name="Thang M."/>
            <person name="Chan C."/>
        </authorList>
    </citation>
    <scope>NUCLEOTIDE SEQUENCE</scope>
</reference>
<evidence type="ECO:0000256" key="1">
    <source>
        <dbReference type="ARBA" id="ARBA00022837"/>
    </source>
</evidence>
<evidence type="ECO:0000313" key="4">
    <source>
        <dbReference type="Proteomes" id="UP000654075"/>
    </source>
</evidence>
<feature type="non-terminal residue" evidence="3">
    <location>
        <position position="1"/>
    </location>
</feature>
<dbReference type="GO" id="GO:0005509">
    <property type="term" value="F:calcium ion binding"/>
    <property type="evidence" value="ECO:0007669"/>
    <property type="project" value="InterPro"/>
</dbReference>